<organism evidence="1 2">
    <name type="scientific">Pelobates cultripes</name>
    <name type="common">Western spadefoot toad</name>
    <dbReference type="NCBI Taxonomy" id="61616"/>
    <lineage>
        <taxon>Eukaryota</taxon>
        <taxon>Metazoa</taxon>
        <taxon>Chordata</taxon>
        <taxon>Craniata</taxon>
        <taxon>Vertebrata</taxon>
        <taxon>Euteleostomi</taxon>
        <taxon>Amphibia</taxon>
        <taxon>Batrachia</taxon>
        <taxon>Anura</taxon>
        <taxon>Pelobatoidea</taxon>
        <taxon>Pelobatidae</taxon>
        <taxon>Pelobates</taxon>
    </lineage>
</organism>
<sequence length="383" mass="44031">MGGGGVGVPHITKYYLATNISQTARLLSTSNCPLCHQLESAVCAPYSLRDLVWIPAKAQPRLTNPLTTTKLSLQLWLRWAPKMLSAKIETLAPLTSLQHHTHDLDLGEWVDRGLTQITHLYGANGLLAFPDLQSQYHLPNSEIFTYLRIKHILGATGKERTPTQPQNHFDLLCQGLKPPKKPLSLCYHRLLDIDRPAKQSYMLKWERELNCELEHGKWIGAMTLVKRATKCLDHVEAAYKMWMQWYYTPHRLAQIYPGVQDRCWRCSQQVGNTSHIFWYCPALSQYWQQIQDIIKSKLGKQLPLKPEHYLLHMLPRDFTAYEAVLTTHITLAAKTCIAALWKTTTLPDIKTVLAKISLTQQYEQMAHTIGGTLEHYNRTWSKW</sequence>
<proteinExistence type="predicted"/>
<gene>
    <name evidence="1" type="ORF">PECUL_23A052056</name>
</gene>
<dbReference type="EMBL" id="OW240913">
    <property type="protein sequence ID" value="CAH2247005.1"/>
    <property type="molecule type" value="Genomic_DNA"/>
</dbReference>
<dbReference type="AlphaFoldDB" id="A0AAD1RBM6"/>
<reference evidence="1" key="1">
    <citation type="submission" date="2022-03" db="EMBL/GenBank/DDBJ databases">
        <authorList>
            <person name="Alioto T."/>
            <person name="Alioto T."/>
            <person name="Gomez Garrido J."/>
        </authorList>
    </citation>
    <scope>NUCLEOTIDE SEQUENCE</scope>
</reference>
<name>A0AAD1RBM6_PELCU</name>
<dbReference type="Proteomes" id="UP001295444">
    <property type="component" value="Chromosome 02"/>
</dbReference>
<evidence type="ECO:0000313" key="2">
    <source>
        <dbReference type="Proteomes" id="UP001295444"/>
    </source>
</evidence>
<accession>A0AAD1RBM6</accession>
<keyword evidence="2" id="KW-1185">Reference proteome</keyword>
<protein>
    <submittedName>
        <fullName evidence="1">Uncharacterized protein</fullName>
    </submittedName>
</protein>
<evidence type="ECO:0000313" key="1">
    <source>
        <dbReference type="EMBL" id="CAH2247005.1"/>
    </source>
</evidence>